<protein>
    <submittedName>
        <fullName evidence="1">Uncharacterized protein</fullName>
    </submittedName>
</protein>
<sequence>MQIYEFLCNQNPQQSVSTRAKINRLFYQQNSFIDMKSIA</sequence>
<dbReference type="AlphaFoldDB" id="A0A4R3Z283"/>
<comment type="caution">
    <text evidence="1">The sequence shown here is derived from an EMBL/GenBank/DDBJ whole genome shotgun (WGS) entry which is preliminary data.</text>
</comment>
<keyword evidence="2" id="KW-1185">Reference proteome</keyword>
<reference evidence="1 2" key="1">
    <citation type="submission" date="2019-03" db="EMBL/GenBank/DDBJ databases">
        <title>Genomic Encyclopedia of Type Strains, Phase IV (KMG-IV): sequencing the most valuable type-strain genomes for metagenomic binning, comparative biology and taxonomic classification.</title>
        <authorList>
            <person name="Goeker M."/>
        </authorList>
    </citation>
    <scope>NUCLEOTIDE SEQUENCE [LARGE SCALE GENOMIC DNA]</scope>
    <source>
        <strain evidence="1 2">DSM 19580</strain>
    </source>
</reference>
<gene>
    <name evidence="1" type="ORF">EDC52_102355</name>
</gene>
<evidence type="ECO:0000313" key="1">
    <source>
        <dbReference type="EMBL" id="TCV99027.1"/>
    </source>
</evidence>
<evidence type="ECO:0000313" key="2">
    <source>
        <dbReference type="Proteomes" id="UP000295719"/>
    </source>
</evidence>
<dbReference type="Proteomes" id="UP000295719">
    <property type="component" value="Unassembled WGS sequence"/>
</dbReference>
<accession>A0A4R3Z283</accession>
<proteinExistence type="predicted"/>
<organism evidence="1 2">
    <name type="scientific">Biostraticola tofi</name>
    <dbReference type="NCBI Taxonomy" id="466109"/>
    <lineage>
        <taxon>Bacteria</taxon>
        <taxon>Pseudomonadati</taxon>
        <taxon>Pseudomonadota</taxon>
        <taxon>Gammaproteobacteria</taxon>
        <taxon>Enterobacterales</taxon>
        <taxon>Bruguierivoracaceae</taxon>
        <taxon>Biostraticola</taxon>
    </lineage>
</organism>
<dbReference type="EMBL" id="SMCR01000002">
    <property type="protein sequence ID" value="TCV99027.1"/>
    <property type="molecule type" value="Genomic_DNA"/>
</dbReference>
<name>A0A4R3Z283_9GAMM</name>